<dbReference type="STRING" id="35752.SAMN05421541_107422"/>
<dbReference type="PANTHER" id="PTHR33495">
    <property type="entry name" value="ANTI-SIGMA FACTOR ANTAGONIST TM_1081-RELATED-RELATED"/>
    <property type="match status" value="1"/>
</dbReference>
<dbReference type="CDD" id="cd07043">
    <property type="entry name" value="STAS_anti-anti-sigma_factors"/>
    <property type="match status" value="1"/>
</dbReference>
<gene>
    <name evidence="4" type="ORF">SAMN05421541_107422</name>
</gene>
<dbReference type="Pfam" id="PF13466">
    <property type="entry name" value="STAS_2"/>
    <property type="match status" value="1"/>
</dbReference>
<dbReference type="InterPro" id="IPR002645">
    <property type="entry name" value="STAS_dom"/>
</dbReference>
<keyword evidence="5" id="KW-1185">Reference proteome</keyword>
<protein>
    <recommendedName>
        <fullName evidence="2">Anti-sigma factor antagonist</fullName>
    </recommendedName>
</protein>
<dbReference type="InterPro" id="IPR036513">
    <property type="entry name" value="STAS_dom_sf"/>
</dbReference>
<dbReference type="OrthoDB" id="3298352at2"/>
<dbReference type="Gene3D" id="3.30.750.24">
    <property type="entry name" value="STAS domain"/>
    <property type="match status" value="1"/>
</dbReference>
<evidence type="ECO:0000256" key="1">
    <source>
        <dbReference type="ARBA" id="ARBA00009013"/>
    </source>
</evidence>
<evidence type="ECO:0000313" key="5">
    <source>
        <dbReference type="Proteomes" id="UP000199645"/>
    </source>
</evidence>
<dbReference type="GO" id="GO:0043856">
    <property type="term" value="F:anti-sigma factor antagonist activity"/>
    <property type="evidence" value="ECO:0007669"/>
    <property type="project" value="InterPro"/>
</dbReference>
<comment type="similarity">
    <text evidence="1 2">Belongs to the anti-sigma-factor antagonist family.</text>
</comment>
<dbReference type="NCBIfam" id="TIGR00377">
    <property type="entry name" value="ant_ant_sig"/>
    <property type="match status" value="1"/>
</dbReference>
<evidence type="ECO:0000313" key="4">
    <source>
        <dbReference type="EMBL" id="SFF24037.1"/>
    </source>
</evidence>
<dbReference type="Proteomes" id="UP000199645">
    <property type="component" value="Unassembled WGS sequence"/>
</dbReference>
<evidence type="ECO:0000259" key="3">
    <source>
        <dbReference type="PROSITE" id="PS50801"/>
    </source>
</evidence>
<organism evidence="4 5">
    <name type="scientific">Actinoplanes philippinensis</name>
    <dbReference type="NCBI Taxonomy" id="35752"/>
    <lineage>
        <taxon>Bacteria</taxon>
        <taxon>Bacillati</taxon>
        <taxon>Actinomycetota</taxon>
        <taxon>Actinomycetes</taxon>
        <taxon>Micromonosporales</taxon>
        <taxon>Micromonosporaceae</taxon>
        <taxon>Actinoplanes</taxon>
    </lineage>
</organism>
<dbReference type="PANTHER" id="PTHR33495:SF2">
    <property type="entry name" value="ANTI-SIGMA FACTOR ANTAGONIST TM_1081-RELATED"/>
    <property type="match status" value="1"/>
</dbReference>
<sequence length="112" mass="12020">MRIVRLDDGEVTRLMLRGELDLDTGDLFEEQVAAALGDRPEELVVDLHGLTFCDSSGIDVLLAARETAARAGIAFRAHRPRGIVLRSLTVTGVHDLLVGEPGSDRETAGGRA</sequence>
<dbReference type="RefSeq" id="WP_093616519.1">
    <property type="nucleotide sequence ID" value="NZ_BOMT01000050.1"/>
</dbReference>
<dbReference type="InterPro" id="IPR003658">
    <property type="entry name" value="Anti-sigma_ant"/>
</dbReference>
<accession>A0A1I2H4W6</accession>
<name>A0A1I2H4W6_9ACTN</name>
<dbReference type="EMBL" id="FONV01000007">
    <property type="protein sequence ID" value="SFF24037.1"/>
    <property type="molecule type" value="Genomic_DNA"/>
</dbReference>
<feature type="domain" description="STAS" evidence="3">
    <location>
        <begin position="14"/>
        <end position="112"/>
    </location>
</feature>
<dbReference type="InterPro" id="IPR058548">
    <property type="entry name" value="MlaB-like_STAS"/>
</dbReference>
<evidence type="ECO:0000256" key="2">
    <source>
        <dbReference type="RuleBase" id="RU003749"/>
    </source>
</evidence>
<proteinExistence type="inferred from homology"/>
<reference evidence="4 5" key="1">
    <citation type="submission" date="2016-10" db="EMBL/GenBank/DDBJ databases">
        <authorList>
            <person name="de Groot N.N."/>
        </authorList>
    </citation>
    <scope>NUCLEOTIDE SEQUENCE [LARGE SCALE GENOMIC DNA]</scope>
    <source>
        <strain evidence="4 5">DSM 43019</strain>
    </source>
</reference>
<dbReference type="PROSITE" id="PS50801">
    <property type="entry name" value="STAS"/>
    <property type="match status" value="1"/>
</dbReference>
<dbReference type="AlphaFoldDB" id="A0A1I2H4W6"/>
<dbReference type="SUPFAM" id="SSF52091">
    <property type="entry name" value="SpoIIaa-like"/>
    <property type="match status" value="1"/>
</dbReference>